<feature type="compositionally biased region" description="Basic and acidic residues" evidence="3">
    <location>
        <begin position="355"/>
        <end position="364"/>
    </location>
</feature>
<dbReference type="SUPFAM" id="SSF55811">
    <property type="entry name" value="Nudix"/>
    <property type="match status" value="1"/>
</dbReference>
<accession>A0A364MUC1</accession>
<evidence type="ECO:0000256" key="2">
    <source>
        <dbReference type="ARBA" id="ARBA00022801"/>
    </source>
</evidence>
<dbReference type="STRING" id="183478.A0A364MUC1"/>
<protein>
    <submittedName>
        <fullName evidence="4">ADP-sugar diphosphatase</fullName>
    </submittedName>
</protein>
<dbReference type="InterPro" id="IPR015797">
    <property type="entry name" value="NUDIX_hydrolase-like_dom_sf"/>
</dbReference>
<name>A0A364MUC1_STELY</name>
<evidence type="ECO:0000256" key="1">
    <source>
        <dbReference type="ARBA" id="ARBA00001946"/>
    </source>
</evidence>
<reference evidence="5" key="1">
    <citation type="submission" date="2018-05" db="EMBL/GenBank/DDBJ databases">
        <title>Draft genome sequence of Stemphylium lycopersici strain CIDEFI 213.</title>
        <authorList>
            <person name="Medina R."/>
            <person name="Franco M.E.E."/>
            <person name="Lucentini C.G."/>
            <person name="Saparrat M.C.N."/>
            <person name="Balatti P.A."/>
        </authorList>
    </citation>
    <scope>NUCLEOTIDE SEQUENCE [LARGE SCALE GENOMIC DNA]</scope>
    <source>
        <strain evidence="5">CIDEFI 213</strain>
    </source>
</reference>
<dbReference type="Gene3D" id="3.90.79.10">
    <property type="entry name" value="Nucleoside Triphosphate Pyrophosphohydrolase"/>
    <property type="match status" value="1"/>
</dbReference>
<dbReference type="EMBL" id="QGDH01000172">
    <property type="protein sequence ID" value="RAR03747.1"/>
    <property type="molecule type" value="Genomic_DNA"/>
</dbReference>
<dbReference type="CDD" id="cd03424">
    <property type="entry name" value="NUDIX_ADPRase_Nudt5_UGPPase_Nudt14"/>
    <property type="match status" value="1"/>
</dbReference>
<evidence type="ECO:0000313" key="5">
    <source>
        <dbReference type="Proteomes" id="UP000249619"/>
    </source>
</evidence>
<dbReference type="GO" id="GO:0080041">
    <property type="term" value="F:ADP-ribose pyrophosphohydrolase activity"/>
    <property type="evidence" value="ECO:0007669"/>
    <property type="project" value="TreeGrafter"/>
</dbReference>
<dbReference type="GO" id="GO:0080042">
    <property type="term" value="F:ADP-glucose pyrophosphohydrolase activity"/>
    <property type="evidence" value="ECO:0007669"/>
    <property type="project" value="TreeGrafter"/>
</dbReference>
<evidence type="ECO:0000313" key="4">
    <source>
        <dbReference type="EMBL" id="RAR03747.1"/>
    </source>
</evidence>
<keyword evidence="2" id="KW-0378">Hydrolase</keyword>
<feature type="compositionally biased region" description="Polar residues" evidence="3">
    <location>
        <begin position="1"/>
        <end position="12"/>
    </location>
</feature>
<gene>
    <name evidence="4" type="ORF">DDE83_008119</name>
</gene>
<dbReference type="OrthoDB" id="10249920at2759"/>
<comment type="caution">
    <text evidence="4">The sequence shown here is derived from an EMBL/GenBank/DDBJ whole genome shotgun (WGS) entry which is preliminary data.</text>
</comment>
<organism evidence="4 5">
    <name type="scientific">Stemphylium lycopersici</name>
    <name type="common">Tomato gray leaf spot disease fungus</name>
    <name type="synonym">Thyrospora lycopersici</name>
    <dbReference type="NCBI Taxonomy" id="183478"/>
    <lineage>
        <taxon>Eukaryota</taxon>
        <taxon>Fungi</taxon>
        <taxon>Dikarya</taxon>
        <taxon>Ascomycota</taxon>
        <taxon>Pezizomycotina</taxon>
        <taxon>Dothideomycetes</taxon>
        <taxon>Pleosporomycetidae</taxon>
        <taxon>Pleosporales</taxon>
        <taxon>Pleosporineae</taxon>
        <taxon>Pleosporaceae</taxon>
        <taxon>Stemphylium</taxon>
    </lineage>
</organism>
<feature type="region of interest" description="Disordered" evidence="3">
    <location>
        <begin position="345"/>
        <end position="364"/>
    </location>
</feature>
<dbReference type="PANTHER" id="PTHR11839">
    <property type="entry name" value="UDP/ADP-SUGAR PYROPHOSPHATASE"/>
    <property type="match status" value="1"/>
</dbReference>
<evidence type="ECO:0000256" key="3">
    <source>
        <dbReference type="SAM" id="MobiDB-lite"/>
    </source>
</evidence>
<sequence length="364" mass="41028">MHSNKRANSMENTHIGFEKPGPASSNEPPPALYLDTFDGQKLEHSVPVYLPWNLSVQEFQAITRPLQHGEKAPFKFPALRNWLLKLFKTLNAQQDEAHVHHKCRYHFLALKVEAAEWFSKDRLGFMKIQSRIRNGPDDDNWIPGAVFLRGGSVAILPIVQPADASGEEEKQVIMTVQPRIAAGSLAFPEIPAGMLDDGEFKGTAAKELKEEAHLDIQESELLDLSELALADAPVDHLSEPESLEMAMYPSPGKRRRKSSVNPILPLTSHFTGACDEFIKLYLYQKRLTRRHIEWLQGRAAGLEHEGETIKLKLVPLKSLWREGARDGKTLSALALYENLKREGKIPEIPDEPAEEPIKRERAAY</sequence>
<dbReference type="GO" id="GO:0019693">
    <property type="term" value="P:ribose phosphate metabolic process"/>
    <property type="evidence" value="ECO:0007669"/>
    <property type="project" value="TreeGrafter"/>
</dbReference>
<dbReference type="AlphaFoldDB" id="A0A364MUC1"/>
<proteinExistence type="predicted"/>
<dbReference type="PANTHER" id="PTHR11839:SF18">
    <property type="entry name" value="NUDIX HYDROLASE DOMAIN-CONTAINING PROTEIN"/>
    <property type="match status" value="1"/>
</dbReference>
<dbReference type="GO" id="GO:0006753">
    <property type="term" value="P:nucleoside phosphate metabolic process"/>
    <property type="evidence" value="ECO:0007669"/>
    <property type="project" value="TreeGrafter"/>
</dbReference>
<keyword evidence="5" id="KW-1185">Reference proteome</keyword>
<feature type="region of interest" description="Disordered" evidence="3">
    <location>
        <begin position="1"/>
        <end position="29"/>
    </location>
</feature>
<dbReference type="Proteomes" id="UP000249619">
    <property type="component" value="Unassembled WGS sequence"/>
</dbReference>
<comment type="cofactor">
    <cofactor evidence="1">
        <name>Mg(2+)</name>
        <dbReference type="ChEBI" id="CHEBI:18420"/>
    </cofactor>
</comment>